<dbReference type="PROSITE" id="PS50949">
    <property type="entry name" value="HTH_GNTR"/>
    <property type="match status" value="1"/>
</dbReference>
<dbReference type="SMART" id="SM00345">
    <property type="entry name" value="HTH_GNTR"/>
    <property type="match status" value="1"/>
</dbReference>
<feature type="domain" description="HTH gntR-type" evidence="4">
    <location>
        <begin position="11"/>
        <end position="78"/>
    </location>
</feature>
<sequence length="129" mass="14935">MFIHIKPESDTPIYSQLIYQIKTGILKKELMPGELLPSVRSLAGDIGINMHTVNKAYNYLVREEILINQKKGFQIKNREQMKMSVEYQEEFKTKLTELMIDAAVYQLSEQELKEMQQAVNKKIQGGEAK</sequence>
<dbReference type="InterPro" id="IPR000524">
    <property type="entry name" value="Tscrpt_reg_HTH_GntR"/>
</dbReference>
<dbReference type="EMBL" id="JBHUFF010000013">
    <property type="protein sequence ID" value="MFD1799314.1"/>
    <property type="molecule type" value="Genomic_DNA"/>
</dbReference>
<reference evidence="6" key="1">
    <citation type="journal article" date="2019" name="Int. J. Syst. Evol. Microbiol.">
        <title>The Global Catalogue of Microorganisms (GCM) 10K type strain sequencing project: providing services to taxonomists for standard genome sequencing and annotation.</title>
        <authorList>
            <consortium name="The Broad Institute Genomics Platform"/>
            <consortium name="The Broad Institute Genome Sequencing Center for Infectious Disease"/>
            <person name="Wu L."/>
            <person name="Ma J."/>
        </authorList>
    </citation>
    <scope>NUCLEOTIDE SEQUENCE [LARGE SCALE GENOMIC DNA]</scope>
    <source>
        <strain evidence="6">KCTC 42143</strain>
    </source>
</reference>
<evidence type="ECO:0000256" key="2">
    <source>
        <dbReference type="ARBA" id="ARBA00023125"/>
    </source>
</evidence>
<dbReference type="InterPro" id="IPR036390">
    <property type="entry name" value="WH_DNA-bd_sf"/>
</dbReference>
<accession>A0ABW4NMB1</accession>
<evidence type="ECO:0000256" key="3">
    <source>
        <dbReference type="ARBA" id="ARBA00023163"/>
    </source>
</evidence>
<protein>
    <submittedName>
        <fullName evidence="5">GntR family transcriptional regulator</fullName>
    </submittedName>
</protein>
<dbReference type="Gene3D" id="1.10.10.10">
    <property type="entry name" value="Winged helix-like DNA-binding domain superfamily/Winged helix DNA-binding domain"/>
    <property type="match status" value="1"/>
</dbReference>
<dbReference type="InterPro" id="IPR036388">
    <property type="entry name" value="WH-like_DNA-bd_sf"/>
</dbReference>
<keyword evidence="3" id="KW-0804">Transcription</keyword>
<comment type="caution">
    <text evidence="5">The sequence shown here is derived from an EMBL/GenBank/DDBJ whole genome shotgun (WGS) entry which is preliminary data.</text>
</comment>
<dbReference type="Proteomes" id="UP001597285">
    <property type="component" value="Unassembled WGS sequence"/>
</dbReference>
<proteinExistence type="predicted"/>
<dbReference type="PANTHER" id="PTHR38445:SF12">
    <property type="entry name" value="GNTR-FAMILY TRANSCRIPTIONAL REGULATOR"/>
    <property type="match status" value="1"/>
</dbReference>
<gene>
    <name evidence="5" type="ORF">ACFSBK_05560</name>
</gene>
<name>A0ABW4NMB1_9LACT</name>
<keyword evidence="2" id="KW-0238">DNA-binding</keyword>
<dbReference type="RefSeq" id="WP_058918480.1">
    <property type="nucleotide sequence ID" value="NZ_JBHSQC010000025.1"/>
</dbReference>
<evidence type="ECO:0000313" key="6">
    <source>
        <dbReference type="Proteomes" id="UP001597285"/>
    </source>
</evidence>
<keyword evidence="1" id="KW-0805">Transcription regulation</keyword>
<evidence type="ECO:0000259" key="4">
    <source>
        <dbReference type="PROSITE" id="PS50949"/>
    </source>
</evidence>
<organism evidence="5 6">
    <name type="scientific">Carnobacterium antarcticum</name>
    <dbReference type="NCBI Taxonomy" id="2126436"/>
    <lineage>
        <taxon>Bacteria</taxon>
        <taxon>Bacillati</taxon>
        <taxon>Bacillota</taxon>
        <taxon>Bacilli</taxon>
        <taxon>Lactobacillales</taxon>
        <taxon>Carnobacteriaceae</taxon>
        <taxon>Carnobacterium</taxon>
    </lineage>
</organism>
<keyword evidence="6" id="KW-1185">Reference proteome</keyword>
<dbReference type="PANTHER" id="PTHR38445">
    <property type="entry name" value="HTH-TYPE TRANSCRIPTIONAL REPRESSOR YTRA"/>
    <property type="match status" value="1"/>
</dbReference>
<evidence type="ECO:0000256" key="1">
    <source>
        <dbReference type="ARBA" id="ARBA00023015"/>
    </source>
</evidence>
<dbReference type="Pfam" id="PF00392">
    <property type="entry name" value="GntR"/>
    <property type="match status" value="1"/>
</dbReference>
<dbReference type="SUPFAM" id="SSF46785">
    <property type="entry name" value="Winged helix' DNA-binding domain"/>
    <property type="match status" value="1"/>
</dbReference>
<evidence type="ECO:0000313" key="5">
    <source>
        <dbReference type="EMBL" id="MFD1799314.1"/>
    </source>
</evidence>